<evidence type="ECO:0000313" key="2">
    <source>
        <dbReference type="Proteomes" id="UP001054945"/>
    </source>
</evidence>
<reference evidence="1 2" key="1">
    <citation type="submission" date="2021-06" db="EMBL/GenBank/DDBJ databases">
        <title>Caerostris extrusa draft genome.</title>
        <authorList>
            <person name="Kono N."/>
            <person name="Arakawa K."/>
        </authorList>
    </citation>
    <scope>NUCLEOTIDE SEQUENCE [LARGE SCALE GENOMIC DNA]</scope>
</reference>
<dbReference type="EMBL" id="BPLR01005928">
    <property type="protein sequence ID" value="GIY06128.1"/>
    <property type="molecule type" value="Genomic_DNA"/>
</dbReference>
<comment type="caution">
    <text evidence="1">The sequence shown here is derived from an EMBL/GenBank/DDBJ whole genome shotgun (WGS) entry which is preliminary data.</text>
</comment>
<gene>
    <name evidence="1" type="ORF">CEXT_345741</name>
</gene>
<feature type="non-terminal residue" evidence="1">
    <location>
        <position position="1"/>
    </location>
</feature>
<proteinExistence type="predicted"/>
<dbReference type="Proteomes" id="UP001054945">
    <property type="component" value="Unassembled WGS sequence"/>
</dbReference>
<protein>
    <submittedName>
        <fullName evidence="1">Uncharacterized protein</fullName>
    </submittedName>
</protein>
<organism evidence="1 2">
    <name type="scientific">Caerostris extrusa</name>
    <name type="common">Bark spider</name>
    <name type="synonym">Caerostris bankana</name>
    <dbReference type="NCBI Taxonomy" id="172846"/>
    <lineage>
        <taxon>Eukaryota</taxon>
        <taxon>Metazoa</taxon>
        <taxon>Ecdysozoa</taxon>
        <taxon>Arthropoda</taxon>
        <taxon>Chelicerata</taxon>
        <taxon>Arachnida</taxon>
        <taxon>Araneae</taxon>
        <taxon>Araneomorphae</taxon>
        <taxon>Entelegynae</taxon>
        <taxon>Araneoidea</taxon>
        <taxon>Araneidae</taxon>
        <taxon>Caerostris</taxon>
    </lineage>
</organism>
<keyword evidence="2" id="KW-1185">Reference proteome</keyword>
<dbReference type="AlphaFoldDB" id="A0AAV4Q7W7"/>
<evidence type="ECO:0000313" key="1">
    <source>
        <dbReference type="EMBL" id="GIY06128.1"/>
    </source>
</evidence>
<name>A0AAV4Q7W7_CAEEX</name>
<accession>A0AAV4Q7W7</accession>
<sequence length="103" mass="11703">VIAITIQRSNALPSNRITHLEPFPIHPENHQAKINTINYSENSKVPRRLICSLRGTHLSMQSASLTIVNSQLELVPYELKQFGIPSLHHPFRSLDPFHPPTHL</sequence>